<dbReference type="EMBL" id="JBBNAF010000009">
    <property type="protein sequence ID" value="KAK9114084.1"/>
    <property type="molecule type" value="Genomic_DNA"/>
</dbReference>
<feature type="domain" description="RRM" evidence="4">
    <location>
        <begin position="1"/>
        <end position="45"/>
    </location>
</feature>
<dbReference type="InterPro" id="IPR035979">
    <property type="entry name" value="RBD_domain_sf"/>
</dbReference>
<dbReference type="InterPro" id="IPR000504">
    <property type="entry name" value="RRM_dom"/>
</dbReference>
<feature type="domain" description="RRM" evidence="4">
    <location>
        <begin position="69"/>
        <end position="132"/>
    </location>
</feature>
<evidence type="ECO:0000256" key="3">
    <source>
        <dbReference type="PROSITE-ProRule" id="PRU00176"/>
    </source>
</evidence>
<evidence type="ECO:0000313" key="6">
    <source>
        <dbReference type="Proteomes" id="UP001420932"/>
    </source>
</evidence>
<dbReference type="InterPro" id="IPR012677">
    <property type="entry name" value="Nucleotide-bd_a/b_plait_sf"/>
</dbReference>
<gene>
    <name evidence="5" type="ORF">Syun_020881</name>
</gene>
<proteinExistence type="predicted"/>
<sequence>MKERTTGRARGFGFVVFANPAVAERVIMEKHQIDGRTVEAKKAVPRDDQHILNRNNSSIHGSPGPSRIKKIFVEGLVSTVTESEFKRYFDRFGTITDVVTATKVSEILGNVNTSSALSAFEKIEEKGRAFRY</sequence>
<dbReference type="SUPFAM" id="SSF54928">
    <property type="entry name" value="RNA-binding domain, RBD"/>
    <property type="match status" value="1"/>
</dbReference>
<keyword evidence="1" id="KW-0677">Repeat</keyword>
<reference evidence="5 6" key="1">
    <citation type="submission" date="2024-01" db="EMBL/GenBank/DDBJ databases">
        <title>Genome assemblies of Stephania.</title>
        <authorList>
            <person name="Yang L."/>
        </authorList>
    </citation>
    <scope>NUCLEOTIDE SEQUENCE [LARGE SCALE GENOMIC DNA]</scope>
    <source>
        <strain evidence="5">YNDBR</strain>
        <tissue evidence="5">Leaf</tissue>
    </source>
</reference>
<dbReference type="PROSITE" id="PS50102">
    <property type="entry name" value="RRM"/>
    <property type="match status" value="2"/>
</dbReference>
<keyword evidence="6" id="KW-1185">Reference proteome</keyword>
<accession>A0AAP0NQ46</accession>
<dbReference type="PANTHER" id="PTHR48032">
    <property type="entry name" value="RNA-BINDING PROTEIN MUSASHI HOMOLOG RBP6"/>
    <property type="match status" value="1"/>
</dbReference>
<dbReference type="Gene3D" id="3.30.70.330">
    <property type="match status" value="2"/>
</dbReference>
<dbReference type="PANTHER" id="PTHR48032:SF6">
    <property type="entry name" value="RNA-BINDING (RRM_RBD_RNP MOTIFS) FAMILY PROTEIN"/>
    <property type="match status" value="1"/>
</dbReference>
<organism evidence="5 6">
    <name type="scientific">Stephania yunnanensis</name>
    <dbReference type="NCBI Taxonomy" id="152371"/>
    <lineage>
        <taxon>Eukaryota</taxon>
        <taxon>Viridiplantae</taxon>
        <taxon>Streptophyta</taxon>
        <taxon>Embryophyta</taxon>
        <taxon>Tracheophyta</taxon>
        <taxon>Spermatophyta</taxon>
        <taxon>Magnoliopsida</taxon>
        <taxon>Ranunculales</taxon>
        <taxon>Menispermaceae</taxon>
        <taxon>Menispermoideae</taxon>
        <taxon>Cissampelideae</taxon>
        <taxon>Stephania</taxon>
    </lineage>
</organism>
<dbReference type="GO" id="GO:0006417">
    <property type="term" value="P:regulation of translation"/>
    <property type="evidence" value="ECO:0007669"/>
    <property type="project" value="TreeGrafter"/>
</dbReference>
<evidence type="ECO:0000313" key="5">
    <source>
        <dbReference type="EMBL" id="KAK9114084.1"/>
    </source>
</evidence>
<evidence type="ECO:0000256" key="1">
    <source>
        <dbReference type="ARBA" id="ARBA00022737"/>
    </source>
</evidence>
<evidence type="ECO:0000259" key="4">
    <source>
        <dbReference type="PROSITE" id="PS50102"/>
    </source>
</evidence>
<keyword evidence="2 3" id="KW-0694">RNA-binding</keyword>
<evidence type="ECO:0000256" key="2">
    <source>
        <dbReference type="ARBA" id="ARBA00022884"/>
    </source>
</evidence>
<comment type="caution">
    <text evidence="5">The sequence shown here is derived from an EMBL/GenBank/DDBJ whole genome shotgun (WGS) entry which is preliminary data.</text>
</comment>
<name>A0AAP0NQ46_9MAGN</name>
<protein>
    <recommendedName>
        <fullName evidence="4">RRM domain-containing protein</fullName>
    </recommendedName>
</protein>
<dbReference type="Proteomes" id="UP001420932">
    <property type="component" value="Unassembled WGS sequence"/>
</dbReference>
<dbReference type="GO" id="GO:0003729">
    <property type="term" value="F:mRNA binding"/>
    <property type="evidence" value="ECO:0007669"/>
    <property type="project" value="TreeGrafter"/>
</dbReference>
<dbReference type="AlphaFoldDB" id="A0AAP0NQ46"/>